<evidence type="ECO:0000256" key="1">
    <source>
        <dbReference type="PIRSR" id="PIRSR005902-1"/>
    </source>
</evidence>
<dbReference type="STRING" id="1203610.HMPREF1536_01911"/>
<organism evidence="2 3">
    <name type="scientific">Parabacteroides gordonii MS-1 = DSM 23371</name>
    <dbReference type="NCBI Taxonomy" id="1203610"/>
    <lineage>
        <taxon>Bacteria</taxon>
        <taxon>Pseudomonadati</taxon>
        <taxon>Bacteroidota</taxon>
        <taxon>Bacteroidia</taxon>
        <taxon>Bacteroidales</taxon>
        <taxon>Tannerellaceae</taxon>
        <taxon>Parabacteroides</taxon>
    </lineage>
</organism>
<dbReference type="Proteomes" id="UP000033035">
    <property type="component" value="Unassembled WGS sequence"/>
</dbReference>
<dbReference type="InterPro" id="IPR001130">
    <property type="entry name" value="TatD-like"/>
</dbReference>
<dbReference type="SUPFAM" id="SSF51556">
    <property type="entry name" value="Metallo-dependent hydrolases"/>
    <property type="match status" value="1"/>
</dbReference>
<gene>
    <name evidence="2" type="ORF">HMPREF1536_01911</name>
</gene>
<dbReference type="RefSeq" id="WP_028730122.1">
    <property type="nucleotide sequence ID" value="NZ_KE386765.1"/>
</dbReference>
<comment type="caution">
    <text evidence="2">The sequence shown here is derived from an EMBL/GenBank/DDBJ whole genome shotgun (WGS) entry which is preliminary data.</text>
</comment>
<dbReference type="AlphaFoldDB" id="A0A0F5JJJ4"/>
<dbReference type="PANTHER" id="PTHR46124">
    <property type="entry name" value="D-AMINOACYL-TRNA DEACYLASE"/>
    <property type="match status" value="1"/>
</dbReference>
<protein>
    <recommendedName>
        <fullName evidence="4">TatD family hydrolase</fullName>
    </recommendedName>
</protein>
<name>A0A0F5JJJ4_9BACT</name>
<evidence type="ECO:0000313" key="2">
    <source>
        <dbReference type="EMBL" id="KKB57597.1"/>
    </source>
</evidence>
<dbReference type="GO" id="GO:0046872">
    <property type="term" value="F:metal ion binding"/>
    <property type="evidence" value="ECO:0007669"/>
    <property type="project" value="UniProtKB-KW"/>
</dbReference>
<accession>A0A0F5JJJ4</accession>
<feature type="binding site" evidence="1">
    <location>
        <position position="173"/>
    </location>
    <ligand>
        <name>a divalent metal cation</name>
        <dbReference type="ChEBI" id="CHEBI:60240"/>
        <label>1</label>
    </ligand>
</feature>
<feature type="binding site" evidence="1">
    <location>
        <position position="130"/>
    </location>
    <ligand>
        <name>a divalent metal cation</name>
        <dbReference type="ChEBI" id="CHEBI:60240"/>
        <label>2</label>
    </ligand>
</feature>
<dbReference type="InterPro" id="IPR032466">
    <property type="entry name" value="Metal_Hydrolase"/>
</dbReference>
<keyword evidence="1" id="KW-0479">Metal-binding</keyword>
<dbReference type="PANTHER" id="PTHR46124:SF2">
    <property type="entry name" value="D-AMINOACYL-TRNA DEACYLASE"/>
    <property type="match status" value="1"/>
</dbReference>
<dbReference type="GO" id="GO:0016788">
    <property type="term" value="F:hydrolase activity, acting on ester bonds"/>
    <property type="evidence" value="ECO:0007669"/>
    <property type="project" value="InterPro"/>
</dbReference>
<keyword evidence="3" id="KW-1185">Reference proteome</keyword>
<proteinExistence type="predicted"/>
<dbReference type="EMBL" id="AQHW01000012">
    <property type="protein sequence ID" value="KKB57597.1"/>
    <property type="molecule type" value="Genomic_DNA"/>
</dbReference>
<dbReference type="Gene3D" id="3.20.20.140">
    <property type="entry name" value="Metal-dependent hydrolases"/>
    <property type="match status" value="1"/>
</dbReference>
<evidence type="ECO:0000313" key="3">
    <source>
        <dbReference type="Proteomes" id="UP000033035"/>
    </source>
</evidence>
<sequence length="212" mass="23923">MIYYDIHTHQPSVHPEDIAIVNTIIREECDLSMPAQWCSAGIHPWYIYNVDKQISCLESVASSSAIVAIGEAGLDKLVKTPLDIQKNVFLRQAVLAEKLKKPLIIHCVKAWGELIAVRKIVKPHIPWIIHGFRGNGELAQQLILQGFYLSFGEHFQISSLRRAWPERLLIETDESSCSIQDIYQRLASGLQISVNELGNQVNQTVGRLFPTI</sequence>
<dbReference type="Pfam" id="PF01026">
    <property type="entry name" value="TatD_DNase"/>
    <property type="match status" value="1"/>
</dbReference>
<reference evidence="2 3" key="1">
    <citation type="submission" date="2013-04" db="EMBL/GenBank/DDBJ databases">
        <title>The Genome Sequence of Parabacteroides gordonii DSM 23371.</title>
        <authorList>
            <consortium name="The Broad Institute Genomics Platform"/>
            <person name="Earl A."/>
            <person name="Ward D."/>
            <person name="Feldgarden M."/>
            <person name="Gevers D."/>
            <person name="Martens E."/>
            <person name="Sakamoto M."/>
            <person name="Benno Y."/>
            <person name="Suzuki N."/>
            <person name="Matsunaga N."/>
            <person name="Koshihara K."/>
            <person name="Seki M."/>
            <person name="Komiya H."/>
            <person name="Walker B."/>
            <person name="Young S."/>
            <person name="Zeng Q."/>
            <person name="Gargeya S."/>
            <person name="Fitzgerald M."/>
            <person name="Haas B."/>
            <person name="Abouelleil A."/>
            <person name="Allen A.W."/>
            <person name="Alvarado L."/>
            <person name="Arachchi H.M."/>
            <person name="Berlin A.M."/>
            <person name="Chapman S.B."/>
            <person name="Gainer-Dewar J."/>
            <person name="Goldberg J."/>
            <person name="Griggs A."/>
            <person name="Gujja S."/>
            <person name="Hansen M."/>
            <person name="Howarth C."/>
            <person name="Imamovic A."/>
            <person name="Ireland A."/>
            <person name="Larimer J."/>
            <person name="McCowan C."/>
            <person name="Murphy C."/>
            <person name="Pearson M."/>
            <person name="Poon T.W."/>
            <person name="Priest M."/>
            <person name="Roberts A."/>
            <person name="Saif S."/>
            <person name="Shea T."/>
            <person name="Sisk P."/>
            <person name="Sykes S."/>
            <person name="Wortman J."/>
            <person name="Nusbaum C."/>
            <person name="Birren B."/>
        </authorList>
    </citation>
    <scope>NUCLEOTIDE SEQUENCE [LARGE SCALE GENOMIC DNA]</scope>
    <source>
        <strain evidence="2 3">MS-1</strain>
    </source>
</reference>
<dbReference type="HOGENOM" id="CLU_031506_6_0_10"/>
<evidence type="ECO:0008006" key="4">
    <source>
        <dbReference type="Google" id="ProtNLM"/>
    </source>
</evidence>
<feature type="binding site" evidence="1">
    <location>
        <position position="71"/>
    </location>
    <ligand>
        <name>a divalent metal cation</name>
        <dbReference type="ChEBI" id="CHEBI:60240"/>
        <label>1</label>
    </ligand>
</feature>
<feature type="binding site" evidence="1">
    <location>
        <position position="106"/>
    </location>
    <ligand>
        <name>a divalent metal cation</name>
        <dbReference type="ChEBI" id="CHEBI:60240"/>
        <label>2</label>
    </ligand>
</feature>
<dbReference type="PATRIC" id="fig|1203610.3.peg.1962"/>
<dbReference type="GO" id="GO:0005829">
    <property type="term" value="C:cytosol"/>
    <property type="evidence" value="ECO:0007669"/>
    <property type="project" value="TreeGrafter"/>
</dbReference>